<sequence>MWIVLEDLKIRNMSASAKGTAEEPGKNVAQKAGLNRSILAAAWYRFERLLSYKLAFLGGNLVKVDPRYTSVTCSECGSRDKGNRENQAKFLCLSCGHADHADVNAAVNILAAGTRPSKAVKPVSRERERGGLSRP</sequence>
<feature type="region of interest" description="Disordered" evidence="2">
    <location>
        <begin position="115"/>
        <end position="135"/>
    </location>
</feature>
<dbReference type="EMBL" id="CP017101">
    <property type="protein sequence ID" value="APO66443.1"/>
    <property type="molecule type" value="Genomic_DNA"/>
</dbReference>
<dbReference type="AlphaFoldDB" id="A0A1L5NEX5"/>
<dbReference type="Proteomes" id="UP000184749">
    <property type="component" value="Chromosome"/>
</dbReference>
<dbReference type="STRING" id="56730.IE4872_CH00787"/>
<dbReference type="RefSeq" id="WP_074066700.1">
    <property type="nucleotide sequence ID" value="NZ_CP017101.1"/>
</dbReference>
<feature type="compositionally biased region" description="Basic and acidic residues" evidence="2">
    <location>
        <begin position="123"/>
        <end position="135"/>
    </location>
</feature>
<dbReference type="Pfam" id="PF07282">
    <property type="entry name" value="Cas12f1-like_TNB"/>
    <property type="match status" value="1"/>
</dbReference>
<protein>
    <submittedName>
        <fullName evidence="4">IS200/IS605 family insertion sequence transposase domain-containing protein</fullName>
    </submittedName>
</protein>
<dbReference type="GO" id="GO:0003677">
    <property type="term" value="F:DNA binding"/>
    <property type="evidence" value="ECO:0007669"/>
    <property type="project" value="UniProtKB-KW"/>
</dbReference>
<accession>A0A1L5NEX5</accession>
<evidence type="ECO:0000256" key="2">
    <source>
        <dbReference type="SAM" id="MobiDB-lite"/>
    </source>
</evidence>
<evidence type="ECO:0000256" key="1">
    <source>
        <dbReference type="ARBA" id="ARBA00023125"/>
    </source>
</evidence>
<reference evidence="4 5" key="1">
    <citation type="submission" date="2016-09" db="EMBL/GenBank/DDBJ databases">
        <title>The complete genome sequences of Rhizobium gallicum, symbiovars gallicum and phaseoli, symbionts associated to common bean (Phaseolus vulgaris).</title>
        <authorList>
            <person name="Bustos P."/>
            <person name="Santamaria R.I."/>
            <person name="Perez-Carrascal O.M."/>
            <person name="Juarez S."/>
            <person name="Lozano L."/>
            <person name="Martinez-Flores I."/>
            <person name="Martinez-Romero E."/>
            <person name="Cevallos M."/>
            <person name="Romero D."/>
            <person name="Davila G."/>
            <person name="Gonzalez V."/>
        </authorList>
    </citation>
    <scope>NUCLEOTIDE SEQUENCE [LARGE SCALE GENOMIC DNA]</scope>
    <source>
        <strain evidence="4 5">IE4872</strain>
    </source>
</reference>
<keyword evidence="1" id="KW-0238">DNA-binding</keyword>
<name>A0A1L5NEX5_9HYPH</name>
<organism evidence="4 5">
    <name type="scientific">Rhizobium gallicum</name>
    <dbReference type="NCBI Taxonomy" id="56730"/>
    <lineage>
        <taxon>Bacteria</taxon>
        <taxon>Pseudomonadati</taxon>
        <taxon>Pseudomonadota</taxon>
        <taxon>Alphaproteobacteria</taxon>
        <taxon>Hyphomicrobiales</taxon>
        <taxon>Rhizobiaceae</taxon>
        <taxon>Rhizobium/Agrobacterium group</taxon>
        <taxon>Rhizobium</taxon>
    </lineage>
</organism>
<evidence type="ECO:0000259" key="3">
    <source>
        <dbReference type="Pfam" id="PF07282"/>
    </source>
</evidence>
<dbReference type="InterPro" id="IPR010095">
    <property type="entry name" value="Cas12f1-like_TNB"/>
</dbReference>
<gene>
    <name evidence="4" type="ORF">IE4872_CH00787</name>
</gene>
<evidence type="ECO:0000313" key="5">
    <source>
        <dbReference type="Proteomes" id="UP000184749"/>
    </source>
</evidence>
<feature type="domain" description="Cas12f1-like TNB" evidence="3">
    <location>
        <begin position="43"/>
        <end position="109"/>
    </location>
</feature>
<dbReference type="OrthoDB" id="7593314at2"/>
<evidence type="ECO:0000313" key="4">
    <source>
        <dbReference type="EMBL" id="APO66443.1"/>
    </source>
</evidence>
<proteinExistence type="predicted"/>